<reference evidence="7 8" key="1">
    <citation type="submission" date="2021-02" db="EMBL/GenBank/DDBJ databases">
        <title>PHA producing bacteria isolated from coastal sediment in Guangdong, Shenzhen.</title>
        <authorList>
            <person name="Zheng W."/>
            <person name="Yu S."/>
            <person name="Huang Y."/>
        </authorList>
    </citation>
    <scope>NUCLEOTIDE SEQUENCE [LARGE SCALE GENOMIC DNA]</scope>
    <source>
        <strain evidence="7 8">TN21-5</strain>
    </source>
</reference>
<feature type="transmembrane region" description="Helical" evidence="6">
    <location>
        <begin position="28"/>
        <end position="47"/>
    </location>
</feature>
<evidence type="ECO:0000313" key="7">
    <source>
        <dbReference type="EMBL" id="MBN7770828.1"/>
    </source>
</evidence>
<comment type="subcellular location">
    <subcellularLocation>
        <location evidence="1">Cell membrane</location>
        <topology evidence="1">Multi-pass membrane protein</topology>
    </subcellularLocation>
</comment>
<evidence type="ECO:0000313" key="8">
    <source>
        <dbReference type="Proteomes" id="UP000664344"/>
    </source>
</evidence>
<gene>
    <name evidence="7" type="ORF">JYP53_13060</name>
</gene>
<evidence type="ECO:0000256" key="4">
    <source>
        <dbReference type="ARBA" id="ARBA00022989"/>
    </source>
</evidence>
<comment type="caution">
    <text evidence="7">The sequence shown here is derived from an EMBL/GenBank/DDBJ whole genome shotgun (WGS) entry which is preliminary data.</text>
</comment>
<evidence type="ECO:0000256" key="1">
    <source>
        <dbReference type="ARBA" id="ARBA00004651"/>
    </source>
</evidence>
<evidence type="ECO:0000256" key="5">
    <source>
        <dbReference type="ARBA" id="ARBA00023136"/>
    </source>
</evidence>
<protein>
    <submittedName>
        <fullName evidence="7">Cytochrome C oxidase subunit IV family protein</fullName>
    </submittedName>
</protein>
<sequence length="80" mass="8607">MLAVYITLMICTMAPVVALQTGANLSILVWLVFALVIVKAVLLVDHFMEMKHAPLGWRIAAQGWAVVVVAVLAGVHGLQL</sequence>
<accession>A0ABS3BG70</accession>
<keyword evidence="2" id="KW-1003">Cell membrane</keyword>
<proteinExistence type="predicted"/>
<keyword evidence="4 6" id="KW-1133">Transmembrane helix</keyword>
<evidence type="ECO:0000256" key="3">
    <source>
        <dbReference type="ARBA" id="ARBA00022692"/>
    </source>
</evidence>
<evidence type="ECO:0000256" key="2">
    <source>
        <dbReference type="ARBA" id="ARBA00022475"/>
    </source>
</evidence>
<keyword evidence="5 6" id="KW-0472">Membrane</keyword>
<dbReference type="RefSeq" id="WP_206557846.1">
    <property type="nucleotide sequence ID" value="NZ_JAFKDB010000019.1"/>
</dbReference>
<keyword evidence="3 6" id="KW-0812">Transmembrane</keyword>
<dbReference type="Proteomes" id="UP000664344">
    <property type="component" value="Unassembled WGS sequence"/>
</dbReference>
<evidence type="ECO:0000256" key="6">
    <source>
        <dbReference type="SAM" id="Phobius"/>
    </source>
</evidence>
<keyword evidence="8" id="KW-1185">Reference proteome</keyword>
<dbReference type="InterPro" id="IPR005171">
    <property type="entry name" value="Cyt_c_oxidase_su4_prok"/>
</dbReference>
<dbReference type="EMBL" id="JAFKDB010000019">
    <property type="protein sequence ID" value="MBN7770828.1"/>
    <property type="molecule type" value="Genomic_DNA"/>
</dbReference>
<feature type="transmembrane region" description="Helical" evidence="6">
    <location>
        <begin position="59"/>
        <end position="78"/>
    </location>
</feature>
<organism evidence="7 8">
    <name type="scientific">Marinobacter daepoensis</name>
    <dbReference type="NCBI Taxonomy" id="262077"/>
    <lineage>
        <taxon>Bacteria</taxon>
        <taxon>Pseudomonadati</taxon>
        <taxon>Pseudomonadota</taxon>
        <taxon>Gammaproteobacteria</taxon>
        <taxon>Pseudomonadales</taxon>
        <taxon>Marinobacteraceae</taxon>
        <taxon>Marinobacter</taxon>
    </lineage>
</organism>
<name>A0ABS3BG70_9GAMM</name>
<dbReference type="Pfam" id="PF03626">
    <property type="entry name" value="COX4_pro"/>
    <property type="match status" value="1"/>
</dbReference>